<evidence type="ECO:0000256" key="2">
    <source>
        <dbReference type="ARBA" id="ARBA00022490"/>
    </source>
</evidence>
<dbReference type="Gene3D" id="3.40.50.150">
    <property type="entry name" value="Vaccinia Virus protein VP39"/>
    <property type="match status" value="1"/>
</dbReference>
<keyword evidence="6" id="KW-0689">Ribosomal protein</keyword>
<comment type="similarity">
    <text evidence="1">Belongs to the methyltransferase superfamily. PrmA family.</text>
</comment>
<dbReference type="CDD" id="cd02440">
    <property type="entry name" value="AdoMet_MTases"/>
    <property type="match status" value="1"/>
</dbReference>
<dbReference type="GO" id="GO:0005840">
    <property type="term" value="C:ribosome"/>
    <property type="evidence" value="ECO:0007669"/>
    <property type="project" value="UniProtKB-KW"/>
</dbReference>
<dbReference type="PANTHER" id="PTHR43648">
    <property type="entry name" value="ELECTRON TRANSFER FLAVOPROTEIN BETA SUBUNIT LYSINE METHYLTRANSFERASE"/>
    <property type="match status" value="1"/>
</dbReference>
<dbReference type="SUPFAM" id="SSF53335">
    <property type="entry name" value="S-adenosyl-L-methionine-dependent methyltransferases"/>
    <property type="match status" value="1"/>
</dbReference>
<dbReference type="InterPro" id="IPR029063">
    <property type="entry name" value="SAM-dependent_MTases_sf"/>
</dbReference>
<reference evidence="7" key="1">
    <citation type="journal article" date="2019" name="Int. J. Syst. Evol. Microbiol.">
        <title>The Global Catalogue of Microorganisms (GCM) 10K type strain sequencing project: providing services to taxonomists for standard genome sequencing and annotation.</title>
        <authorList>
            <consortium name="The Broad Institute Genomics Platform"/>
            <consortium name="The Broad Institute Genome Sequencing Center for Infectious Disease"/>
            <person name="Wu L."/>
            <person name="Ma J."/>
        </authorList>
    </citation>
    <scope>NUCLEOTIDE SEQUENCE [LARGE SCALE GENOMIC DNA]</scope>
    <source>
        <strain evidence="7">CCUG 57942</strain>
    </source>
</reference>
<dbReference type="GO" id="GO:0032259">
    <property type="term" value="P:methylation"/>
    <property type="evidence" value="ECO:0007669"/>
    <property type="project" value="UniProtKB-KW"/>
</dbReference>
<dbReference type="RefSeq" id="WP_377089582.1">
    <property type="nucleotide sequence ID" value="NZ_JBHSJL010000014.1"/>
</dbReference>
<dbReference type="InterPro" id="IPR050078">
    <property type="entry name" value="Ribosomal_L11_MeTrfase_PrmA"/>
</dbReference>
<dbReference type="Pfam" id="PF06325">
    <property type="entry name" value="PrmA"/>
    <property type="match status" value="1"/>
</dbReference>
<keyword evidence="5" id="KW-0949">S-adenosyl-L-methionine</keyword>
<proteinExistence type="inferred from homology"/>
<keyword evidence="4" id="KW-0808">Transferase</keyword>
<evidence type="ECO:0000256" key="1">
    <source>
        <dbReference type="ARBA" id="ARBA00009741"/>
    </source>
</evidence>
<dbReference type="Proteomes" id="UP001597389">
    <property type="component" value="Unassembled WGS sequence"/>
</dbReference>
<protein>
    <submittedName>
        <fullName evidence="6">50S ribosomal protein L11 methyltransferase</fullName>
    </submittedName>
</protein>
<gene>
    <name evidence="6" type="ORF">ACFSW8_12295</name>
</gene>
<name>A0ABW4ZCU4_9BACT</name>
<dbReference type="PIRSF" id="PIRSF000401">
    <property type="entry name" value="RPL11_MTase"/>
    <property type="match status" value="1"/>
</dbReference>
<evidence type="ECO:0000313" key="6">
    <source>
        <dbReference type="EMBL" id="MFD2159681.1"/>
    </source>
</evidence>
<dbReference type="GO" id="GO:0008168">
    <property type="term" value="F:methyltransferase activity"/>
    <property type="evidence" value="ECO:0007669"/>
    <property type="project" value="UniProtKB-KW"/>
</dbReference>
<dbReference type="InterPro" id="IPR004498">
    <property type="entry name" value="Ribosomal_PrmA_MeTrfase"/>
</dbReference>
<keyword evidence="7" id="KW-1185">Reference proteome</keyword>
<dbReference type="PANTHER" id="PTHR43648:SF1">
    <property type="entry name" value="ELECTRON TRANSFER FLAVOPROTEIN BETA SUBUNIT LYSINE METHYLTRANSFERASE"/>
    <property type="match status" value="1"/>
</dbReference>
<keyword evidence="6" id="KW-0687">Ribonucleoprotein</keyword>
<sequence>MWHWSKLSSIKWLDAWEERFYGNPNSVINEIKGGKSIRVEVYCDSEEEANAIQKQFGGSVRLVKEQNWAALSEVVKPPLKIRDALLITGSRERGVVEELKQQYPKREVVRMPAEMAFGTGDHATTSTCLRMLVDVARERKGQNWEMLDLGCGTAVLAIAARLMGAEACEAHDFDPQAVRVSEQNLVLNKVDGIRVMCQDVLEWQPQKQWEVVIANLFSTILQEAFPKIHAAMKDDGDFIVSGILREQWEETSAKAEEAGLQFSKVIRKGKWVSARGLKVR</sequence>
<keyword evidence="2" id="KW-0963">Cytoplasm</keyword>
<evidence type="ECO:0000313" key="7">
    <source>
        <dbReference type="Proteomes" id="UP001597389"/>
    </source>
</evidence>
<dbReference type="EMBL" id="JBHUJB010000049">
    <property type="protein sequence ID" value="MFD2159681.1"/>
    <property type="molecule type" value="Genomic_DNA"/>
</dbReference>
<evidence type="ECO:0000256" key="5">
    <source>
        <dbReference type="ARBA" id="ARBA00022691"/>
    </source>
</evidence>
<keyword evidence="3 6" id="KW-0489">Methyltransferase</keyword>
<comment type="caution">
    <text evidence="6">The sequence shown here is derived from an EMBL/GenBank/DDBJ whole genome shotgun (WGS) entry which is preliminary data.</text>
</comment>
<evidence type="ECO:0000256" key="3">
    <source>
        <dbReference type="ARBA" id="ARBA00022603"/>
    </source>
</evidence>
<evidence type="ECO:0000256" key="4">
    <source>
        <dbReference type="ARBA" id="ARBA00022679"/>
    </source>
</evidence>
<organism evidence="6 7">
    <name type="scientific">Rubritalea tangerina</name>
    <dbReference type="NCBI Taxonomy" id="430798"/>
    <lineage>
        <taxon>Bacteria</taxon>
        <taxon>Pseudomonadati</taxon>
        <taxon>Verrucomicrobiota</taxon>
        <taxon>Verrucomicrobiia</taxon>
        <taxon>Verrucomicrobiales</taxon>
        <taxon>Rubritaleaceae</taxon>
        <taxon>Rubritalea</taxon>
    </lineage>
</organism>
<accession>A0ABW4ZCU4</accession>